<evidence type="ECO:0000313" key="2">
    <source>
        <dbReference type="Proteomes" id="UP000828941"/>
    </source>
</evidence>
<proteinExistence type="predicted"/>
<evidence type="ECO:0000313" key="1">
    <source>
        <dbReference type="EMBL" id="KAI4333100.1"/>
    </source>
</evidence>
<name>A0ACB9N9N5_BAUVA</name>
<gene>
    <name evidence="1" type="ORF">L6164_017948</name>
</gene>
<dbReference type="EMBL" id="CM039432">
    <property type="protein sequence ID" value="KAI4333100.1"/>
    <property type="molecule type" value="Genomic_DNA"/>
</dbReference>
<organism evidence="1 2">
    <name type="scientific">Bauhinia variegata</name>
    <name type="common">Purple orchid tree</name>
    <name type="synonym">Phanera variegata</name>
    <dbReference type="NCBI Taxonomy" id="167791"/>
    <lineage>
        <taxon>Eukaryota</taxon>
        <taxon>Viridiplantae</taxon>
        <taxon>Streptophyta</taxon>
        <taxon>Embryophyta</taxon>
        <taxon>Tracheophyta</taxon>
        <taxon>Spermatophyta</taxon>
        <taxon>Magnoliopsida</taxon>
        <taxon>eudicotyledons</taxon>
        <taxon>Gunneridae</taxon>
        <taxon>Pentapetalae</taxon>
        <taxon>rosids</taxon>
        <taxon>fabids</taxon>
        <taxon>Fabales</taxon>
        <taxon>Fabaceae</taxon>
        <taxon>Cercidoideae</taxon>
        <taxon>Cercideae</taxon>
        <taxon>Bauhiniinae</taxon>
        <taxon>Bauhinia</taxon>
    </lineage>
</organism>
<protein>
    <submittedName>
        <fullName evidence="1">Uncharacterized protein</fullName>
    </submittedName>
</protein>
<accession>A0ACB9N9N5</accession>
<comment type="caution">
    <text evidence="1">The sequence shown here is derived from an EMBL/GenBank/DDBJ whole genome shotgun (WGS) entry which is preliminary data.</text>
</comment>
<keyword evidence="2" id="KW-1185">Reference proteome</keyword>
<dbReference type="Proteomes" id="UP000828941">
    <property type="component" value="Chromosome 7"/>
</dbReference>
<sequence>MDTQMHEYRFLRPISNESPSLHSDASTSPENCPKKEPPATVFPSGEAAEDALLHPWTLHHYATLLARPRYLRLDSPENCGPFKRNAICRQIIEEKRGIWDLDHGDERVHLGLQENKVEVT</sequence>
<reference evidence="1 2" key="1">
    <citation type="journal article" date="2022" name="DNA Res.">
        <title>Chromosomal-level genome assembly of the orchid tree Bauhinia variegata (Leguminosae; Cercidoideae) supports the allotetraploid origin hypothesis of Bauhinia.</title>
        <authorList>
            <person name="Zhong Y."/>
            <person name="Chen Y."/>
            <person name="Zheng D."/>
            <person name="Pang J."/>
            <person name="Liu Y."/>
            <person name="Luo S."/>
            <person name="Meng S."/>
            <person name="Qian L."/>
            <person name="Wei D."/>
            <person name="Dai S."/>
            <person name="Zhou R."/>
        </authorList>
    </citation>
    <scope>NUCLEOTIDE SEQUENCE [LARGE SCALE GENOMIC DNA]</scope>
    <source>
        <strain evidence="1">BV-YZ2020</strain>
    </source>
</reference>